<dbReference type="Pfam" id="PF12796">
    <property type="entry name" value="Ank_2"/>
    <property type="match status" value="1"/>
</dbReference>
<sequence>MAHITREDEIRLRTVVQSYAYLETEQIGLPEVRERIAELKKEKDEVPWNPIPKVDVRKGLEGLEASRDFLNEVLASMKDALHLKLVDKTWWLDNGLDERVPCSVRRLTYFNEWVVKSRIPDPNHQGKTLRVLKPFLQVYNEFIANVRTERDRRLAAINNTKWYTDWDDSMLHARLRLAAGSDLDRCKEVCKAKKKQYKVRLALEWNLPYETQIDWVESQKGKPNEDGLPQLLPDRRVAPRRVPVQPEEETRFGGSEVASSLGMPIPNLNMLRLGDAASNPKCQATEVDNLPWERFYAAVKGGDKSLVVKLIRHSRVRDRFAEDYTDHHGRTIIHVAAWGGSREVIQWLLDERSDTEMRVNQSRKHAWLEARDDDFWTPLFTACWWGNKFAAEALIRFGSDLEARDLNGCFPVEEHTWLEE</sequence>
<organism evidence="2">
    <name type="scientific">uncultured organism MedDCM-OCT-S08-C3</name>
    <dbReference type="NCBI Taxonomy" id="743638"/>
    <lineage>
        <taxon>unclassified sequences</taxon>
        <taxon>environmental samples</taxon>
    </lineage>
</organism>
<accession>D6PJ93</accession>
<dbReference type="PANTHER" id="PTHR24161:SF85">
    <property type="entry name" value="PALMITOYLTRANSFERASE HIP14"/>
    <property type="match status" value="1"/>
</dbReference>
<evidence type="ECO:0000256" key="1">
    <source>
        <dbReference type="ARBA" id="ARBA00022737"/>
    </source>
</evidence>
<dbReference type="InterPro" id="IPR002110">
    <property type="entry name" value="Ankyrin_rpt"/>
</dbReference>
<keyword evidence="1" id="KW-0677">Repeat</keyword>
<dbReference type="EMBL" id="GU943098">
    <property type="protein sequence ID" value="ADD95794.1"/>
    <property type="molecule type" value="Genomic_DNA"/>
</dbReference>
<proteinExistence type="predicted"/>
<dbReference type="PROSITE" id="PS50297">
    <property type="entry name" value="ANK_REP_REGION"/>
    <property type="match status" value="1"/>
</dbReference>
<dbReference type="AlphaFoldDB" id="D6PJ93"/>
<name>D6PJ93_9ZZZZ</name>
<dbReference type="PANTHER" id="PTHR24161">
    <property type="entry name" value="ANK_REP_REGION DOMAIN-CONTAINING PROTEIN-RELATED"/>
    <property type="match status" value="1"/>
</dbReference>
<reference evidence="2" key="1">
    <citation type="journal article" date="2010" name="ISME J.">
        <title>Metagenome of the Mediterranean deep chlorophyll maximum studied by direct and fosmid library 454 pyrosequencing.</title>
        <authorList>
            <person name="Ghai R."/>
            <person name="Martin-Cuadrado A.B."/>
            <person name="Molto A.G."/>
            <person name="Heredia I.G."/>
            <person name="Cabrera R."/>
            <person name="Martin J."/>
            <person name="Verdu M."/>
            <person name="Deschamps P."/>
            <person name="Moreira D."/>
            <person name="Lopez-Garcia P."/>
            <person name="Mira A."/>
            <person name="Rodriguez-Valera F."/>
        </authorList>
    </citation>
    <scope>NUCLEOTIDE SEQUENCE</scope>
</reference>
<dbReference type="Gene3D" id="1.25.40.20">
    <property type="entry name" value="Ankyrin repeat-containing domain"/>
    <property type="match status" value="1"/>
</dbReference>
<dbReference type="SUPFAM" id="SSF48403">
    <property type="entry name" value="Ankyrin repeat"/>
    <property type="match status" value="1"/>
</dbReference>
<protein>
    <submittedName>
        <fullName evidence="2">Uncharacterized protein</fullName>
    </submittedName>
</protein>
<dbReference type="SMART" id="SM00248">
    <property type="entry name" value="ANK"/>
    <property type="match status" value="2"/>
</dbReference>
<dbReference type="PROSITE" id="PS50088">
    <property type="entry name" value="ANK_REPEAT"/>
    <property type="match status" value="1"/>
</dbReference>
<evidence type="ECO:0000313" key="2">
    <source>
        <dbReference type="EMBL" id="ADD95794.1"/>
    </source>
</evidence>
<dbReference type="InterPro" id="IPR036770">
    <property type="entry name" value="Ankyrin_rpt-contain_sf"/>
</dbReference>